<dbReference type="GO" id="GO:0005524">
    <property type="term" value="F:ATP binding"/>
    <property type="evidence" value="ECO:0007669"/>
    <property type="project" value="InterPro"/>
</dbReference>
<dbReference type="EMBL" id="RSAS01000124">
    <property type="protein sequence ID" value="RRR76347.1"/>
    <property type="molecule type" value="Genomic_DNA"/>
</dbReference>
<dbReference type="Proteomes" id="UP000280307">
    <property type="component" value="Unassembled WGS sequence"/>
</dbReference>
<dbReference type="AlphaFoldDB" id="A0A426U808"/>
<dbReference type="PANTHER" id="PTHR43581:SF4">
    <property type="entry name" value="ATP_GTP PHOSPHATASE"/>
    <property type="match status" value="1"/>
</dbReference>
<sequence>MSSLILESLLVERFRTFDKLQIPELGKVNLIVGRNSVGKTCLLEALWLYARRGNPSVIWEILTRRDEYKEILARTFDFDEAFAAISYMFHGREEIKQHSDKIRIGSSNIADNNVTISIDYYATRINTDGTRNLEIMPSEEIIEIEDLQPRFTVELNSRLHQTYTINPSLYKRSSVQRSFEEIRSVFVSTSGIGKRQLAALWDAIALTDLEDEVSSALRVIDKNIERISMVGERERDSAIYRYPIAKIREAKRPFPLRSLGDGMSRALGIALSLVNSSNGILLVDEFENGLHYSIQLDLWKLIFRIAKSLNIQVFATSHSWDCISTFQQAASDDTDQQGMLIRLERKKDEIAATLFNERKLSIATREQIEVR</sequence>
<evidence type="ECO:0000313" key="3">
    <source>
        <dbReference type="Proteomes" id="UP000280307"/>
    </source>
</evidence>
<dbReference type="InterPro" id="IPR003959">
    <property type="entry name" value="ATPase_AAA_core"/>
</dbReference>
<proteinExistence type="predicted"/>
<name>A0A426U808_9CHLR</name>
<dbReference type="Pfam" id="PF13304">
    <property type="entry name" value="AAA_21"/>
    <property type="match status" value="1"/>
</dbReference>
<feature type="domain" description="ATPase AAA-type core" evidence="1">
    <location>
        <begin position="28"/>
        <end position="319"/>
    </location>
</feature>
<dbReference type="InterPro" id="IPR051396">
    <property type="entry name" value="Bact_Antivir_Def_Nuclease"/>
</dbReference>
<dbReference type="InterPro" id="IPR027417">
    <property type="entry name" value="P-loop_NTPase"/>
</dbReference>
<reference evidence="2 3" key="1">
    <citation type="submission" date="2018-12" db="EMBL/GenBank/DDBJ databases">
        <title>Genome Sequence of Candidatus Viridilinea halotolerans isolated from saline sulfide-rich spring.</title>
        <authorList>
            <person name="Grouzdev D.S."/>
            <person name="Burganskaya E.I."/>
            <person name="Krutkina M.S."/>
            <person name="Sukhacheva M.V."/>
            <person name="Gorlenko V.M."/>
        </authorList>
    </citation>
    <scope>NUCLEOTIDE SEQUENCE [LARGE SCALE GENOMIC DNA]</scope>
    <source>
        <strain evidence="2">Chok-6</strain>
    </source>
</reference>
<accession>A0A426U808</accession>
<evidence type="ECO:0000313" key="2">
    <source>
        <dbReference type="EMBL" id="RRR76347.1"/>
    </source>
</evidence>
<protein>
    <recommendedName>
        <fullName evidence="1">ATPase AAA-type core domain-containing protein</fullName>
    </recommendedName>
</protein>
<dbReference type="SUPFAM" id="SSF52540">
    <property type="entry name" value="P-loop containing nucleoside triphosphate hydrolases"/>
    <property type="match status" value="1"/>
</dbReference>
<dbReference type="Gene3D" id="3.40.50.300">
    <property type="entry name" value="P-loop containing nucleotide triphosphate hydrolases"/>
    <property type="match status" value="1"/>
</dbReference>
<organism evidence="2 3">
    <name type="scientific">Candidatus Viridilinea halotolerans</name>
    <dbReference type="NCBI Taxonomy" id="2491704"/>
    <lineage>
        <taxon>Bacteria</taxon>
        <taxon>Bacillati</taxon>
        <taxon>Chloroflexota</taxon>
        <taxon>Chloroflexia</taxon>
        <taxon>Chloroflexales</taxon>
        <taxon>Chloroflexineae</taxon>
        <taxon>Oscillochloridaceae</taxon>
        <taxon>Candidatus Viridilinea</taxon>
    </lineage>
</organism>
<dbReference type="PANTHER" id="PTHR43581">
    <property type="entry name" value="ATP/GTP PHOSPHATASE"/>
    <property type="match status" value="1"/>
</dbReference>
<evidence type="ECO:0000259" key="1">
    <source>
        <dbReference type="Pfam" id="PF13304"/>
    </source>
</evidence>
<dbReference type="GO" id="GO:0016887">
    <property type="term" value="F:ATP hydrolysis activity"/>
    <property type="evidence" value="ECO:0007669"/>
    <property type="project" value="InterPro"/>
</dbReference>
<gene>
    <name evidence="2" type="ORF">EI684_03100</name>
</gene>
<comment type="caution">
    <text evidence="2">The sequence shown here is derived from an EMBL/GenBank/DDBJ whole genome shotgun (WGS) entry which is preliminary data.</text>
</comment>